<evidence type="ECO:0000313" key="2">
    <source>
        <dbReference type="Proteomes" id="UP000275530"/>
    </source>
</evidence>
<comment type="caution">
    <text evidence="1">The sequence shown here is derived from an EMBL/GenBank/DDBJ whole genome shotgun (WGS) entry which is preliminary data.</text>
</comment>
<dbReference type="AlphaFoldDB" id="A0A6M7TC85"/>
<dbReference type="EMBL" id="QZXA01000003">
    <property type="protein sequence ID" value="RJT35512.1"/>
    <property type="molecule type" value="Genomic_DNA"/>
</dbReference>
<protein>
    <submittedName>
        <fullName evidence="1">Uncharacterized protein</fullName>
    </submittedName>
</protein>
<sequence length="70" mass="7418">MLDVPLVGPAPNLGKCPAGIASARKSTPIFGKHDAKLNSVGAHFVRPIGRTSLQCHRNGAFIHDIPTNFT</sequence>
<name>A0A6M7TC85_9HYPH</name>
<organism evidence="1 2">
    <name type="scientific">Mesorhizobium jarvisii</name>
    <dbReference type="NCBI Taxonomy" id="1777867"/>
    <lineage>
        <taxon>Bacteria</taxon>
        <taxon>Pseudomonadati</taxon>
        <taxon>Pseudomonadota</taxon>
        <taxon>Alphaproteobacteria</taxon>
        <taxon>Hyphomicrobiales</taxon>
        <taxon>Phyllobacteriaceae</taxon>
        <taxon>Mesorhizobium</taxon>
    </lineage>
</organism>
<dbReference type="Proteomes" id="UP000275530">
    <property type="component" value="Unassembled WGS sequence"/>
</dbReference>
<proteinExistence type="predicted"/>
<gene>
    <name evidence="1" type="ORF">D3242_08520</name>
</gene>
<reference evidence="1 2" key="1">
    <citation type="submission" date="2018-09" db="EMBL/GenBank/DDBJ databases">
        <title>Mesorhizobium carmichaelinearum sp. nov. isolated from Carmichaelinea spp. root nodules in New Zealand.</title>
        <authorList>
            <person name="De Meyer S.E."/>
        </authorList>
    </citation>
    <scope>NUCLEOTIDE SEQUENCE [LARGE SCALE GENOMIC DNA]</scope>
    <source>
        <strain evidence="1 2">LMG 28313</strain>
    </source>
</reference>
<keyword evidence="2" id="KW-1185">Reference proteome</keyword>
<evidence type="ECO:0000313" key="1">
    <source>
        <dbReference type="EMBL" id="RJT35512.1"/>
    </source>
</evidence>
<accession>A0A6M7TC85</accession>